<dbReference type="SUPFAM" id="SSF81606">
    <property type="entry name" value="PP2C-like"/>
    <property type="match status" value="1"/>
</dbReference>
<reference evidence="9" key="2">
    <citation type="submission" date="2025-08" db="UniProtKB">
        <authorList>
            <consortium name="RefSeq"/>
        </authorList>
    </citation>
    <scope>IDENTIFICATION</scope>
    <source>
        <tissue evidence="9">Leaf</tissue>
    </source>
</reference>
<evidence type="ECO:0000259" key="7">
    <source>
        <dbReference type="PROSITE" id="PS51746"/>
    </source>
</evidence>
<name>A0A6P5G9K3_ANACO</name>
<dbReference type="PROSITE" id="PS51746">
    <property type="entry name" value="PPM_2"/>
    <property type="match status" value="1"/>
</dbReference>
<dbReference type="InterPro" id="IPR036457">
    <property type="entry name" value="PPM-type-like_dom_sf"/>
</dbReference>
<dbReference type="AlphaFoldDB" id="A0A6P5G9K3"/>
<dbReference type="PANTHER" id="PTHR47992">
    <property type="entry name" value="PROTEIN PHOSPHATASE"/>
    <property type="match status" value="1"/>
</dbReference>
<evidence type="ECO:0000313" key="9">
    <source>
        <dbReference type="RefSeq" id="XP_020101955.1"/>
    </source>
</evidence>
<dbReference type="SMART" id="SM00332">
    <property type="entry name" value="PP2Cc"/>
    <property type="match status" value="1"/>
</dbReference>
<dbReference type="GO" id="GO:0004722">
    <property type="term" value="F:protein serine/threonine phosphatase activity"/>
    <property type="evidence" value="ECO:0007669"/>
    <property type="project" value="UniProtKB-EC"/>
</dbReference>
<reference evidence="8" key="1">
    <citation type="journal article" date="2015" name="Nat. Genet.">
        <title>The pineapple genome and the evolution of CAM photosynthesis.</title>
        <authorList>
            <person name="Ming R."/>
            <person name="VanBuren R."/>
            <person name="Wai C.M."/>
            <person name="Tang H."/>
            <person name="Schatz M.C."/>
            <person name="Bowers J.E."/>
            <person name="Lyons E."/>
            <person name="Wang M.L."/>
            <person name="Chen J."/>
            <person name="Biggers E."/>
            <person name="Zhang J."/>
            <person name="Huang L."/>
            <person name="Zhang L."/>
            <person name="Miao W."/>
            <person name="Zhang J."/>
            <person name="Ye Z."/>
            <person name="Miao C."/>
            <person name="Lin Z."/>
            <person name="Wang H."/>
            <person name="Zhou H."/>
            <person name="Yim W.C."/>
            <person name="Priest H.D."/>
            <person name="Zheng C."/>
            <person name="Woodhouse M."/>
            <person name="Edger P.P."/>
            <person name="Guyot R."/>
            <person name="Guo H.B."/>
            <person name="Guo H."/>
            <person name="Zheng G."/>
            <person name="Singh R."/>
            <person name="Sharma A."/>
            <person name="Min X."/>
            <person name="Zheng Y."/>
            <person name="Lee H."/>
            <person name="Gurtowski J."/>
            <person name="Sedlazeck F.J."/>
            <person name="Harkess A."/>
            <person name="McKain M.R."/>
            <person name="Liao Z."/>
            <person name="Fang J."/>
            <person name="Liu J."/>
            <person name="Zhang X."/>
            <person name="Zhang Q."/>
            <person name="Hu W."/>
            <person name="Qin Y."/>
            <person name="Wang K."/>
            <person name="Chen L.Y."/>
            <person name="Shirley N."/>
            <person name="Lin Y.R."/>
            <person name="Liu L.Y."/>
            <person name="Hernandez A.G."/>
            <person name="Wright C.L."/>
            <person name="Bulone V."/>
            <person name="Tuskan G.A."/>
            <person name="Heath K."/>
            <person name="Zee F."/>
            <person name="Moore P.H."/>
            <person name="Sunkar R."/>
            <person name="Leebens-Mack J.H."/>
            <person name="Mockler T."/>
            <person name="Bennetzen J.L."/>
            <person name="Freeling M."/>
            <person name="Sankoff D."/>
            <person name="Paterson A.H."/>
            <person name="Zhu X."/>
            <person name="Yang X."/>
            <person name="Smith J.A."/>
            <person name="Cushman J.C."/>
            <person name="Paull R.E."/>
            <person name="Yu Q."/>
        </authorList>
    </citation>
    <scope>NUCLEOTIDE SEQUENCE [LARGE SCALE GENOMIC DNA]</scope>
    <source>
        <strain evidence="8">cv. F153</strain>
    </source>
</reference>
<comment type="catalytic activity">
    <reaction evidence="5">
        <text>O-phospho-L-threonyl-[protein] + H2O = L-threonyl-[protein] + phosphate</text>
        <dbReference type="Rhea" id="RHEA:47004"/>
        <dbReference type="Rhea" id="RHEA-COMP:11060"/>
        <dbReference type="Rhea" id="RHEA-COMP:11605"/>
        <dbReference type="ChEBI" id="CHEBI:15377"/>
        <dbReference type="ChEBI" id="CHEBI:30013"/>
        <dbReference type="ChEBI" id="CHEBI:43474"/>
        <dbReference type="ChEBI" id="CHEBI:61977"/>
        <dbReference type="EC" id="3.1.3.16"/>
    </reaction>
</comment>
<feature type="domain" description="PPM-type phosphatase" evidence="7">
    <location>
        <begin position="54"/>
        <end position="353"/>
    </location>
</feature>
<evidence type="ECO:0000256" key="5">
    <source>
        <dbReference type="ARBA" id="ARBA00048336"/>
    </source>
</evidence>
<organism evidence="8 9">
    <name type="scientific">Ananas comosus</name>
    <name type="common">Pineapple</name>
    <name type="synonym">Ananas ananas</name>
    <dbReference type="NCBI Taxonomy" id="4615"/>
    <lineage>
        <taxon>Eukaryota</taxon>
        <taxon>Viridiplantae</taxon>
        <taxon>Streptophyta</taxon>
        <taxon>Embryophyta</taxon>
        <taxon>Tracheophyta</taxon>
        <taxon>Spermatophyta</taxon>
        <taxon>Magnoliopsida</taxon>
        <taxon>Liliopsida</taxon>
        <taxon>Poales</taxon>
        <taxon>Bromeliaceae</taxon>
        <taxon>Bromelioideae</taxon>
        <taxon>Ananas</taxon>
    </lineage>
</organism>
<keyword evidence="2" id="KW-0378">Hydrolase</keyword>
<dbReference type="EC" id="3.1.3.16" evidence="1"/>
<proteinExistence type="predicted"/>
<dbReference type="Proteomes" id="UP000515123">
    <property type="component" value="Linkage group 13"/>
</dbReference>
<feature type="region of interest" description="Disordered" evidence="6">
    <location>
        <begin position="1"/>
        <end position="42"/>
    </location>
</feature>
<evidence type="ECO:0000256" key="3">
    <source>
        <dbReference type="ARBA" id="ARBA00022912"/>
    </source>
</evidence>
<comment type="catalytic activity">
    <reaction evidence="4">
        <text>O-phospho-L-seryl-[protein] + H2O = L-seryl-[protein] + phosphate</text>
        <dbReference type="Rhea" id="RHEA:20629"/>
        <dbReference type="Rhea" id="RHEA-COMP:9863"/>
        <dbReference type="Rhea" id="RHEA-COMP:11604"/>
        <dbReference type="ChEBI" id="CHEBI:15377"/>
        <dbReference type="ChEBI" id="CHEBI:29999"/>
        <dbReference type="ChEBI" id="CHEBI:43474"/>
        <dbReference type="ChEBI" id="CHEBI:83421"/>
        <dbReference type="EC" id="3.1.3.16"/>
    </reaction>
</comment>
<dbReference type="RefSeq" id="XP_020101955.1">
    <property type="nucleotide sequence ID" value="XM_020246366.1"/>
</dbReference>
<dbReference type="CDD" id="cd00143">
    <property type="entry name" value="PP2Cc"/>
    <property type="match status" value="1"/>
</dbReference>
<evidence type="ECO:0000256" key="6">
    <source>
        <dbReference type="SAM" id="MobiDB-lite"/>
    </source>
</evidence>
<dbReference type="OrthoDB" id="10264738at2759"/>
<accession>A0A6P5G9K3</accession>
<dbReference type="Pfam" id="PF00481">
    <property type="entry name" value="PP2C"/>
    <property type="match status" value="1"/>
</dbReference>
<dbReference type="GeneID" id="109719595"/>
<keyword evidence="8" id="KW-1185">Reference proteome</keyword>
<gene>
    <name evidence="9" type="primary">LOC109719595</name>
</gene>
<sequence>MGGCCSKNEVGEGLPCKKEEDGEDDDGDEGELFEGDGDGNGGGARVGLRGTCEYASMFTQQGWKGVNQDAMTIWEVIKGKKKEFFFLKKGIGGDKSQIFCGVFDGHGPFGHHVASLVRDTLPSKLYALLSSTHSIDQVHECDHLNESSWNSIFVRAFEDMDTDLKSHPFIDCICSGTTAVSIFKQREHLIIANLGDSRAVLCTRDDRNLPIPVQLTTDLKPNLPSEAERIKSCRGRVFALEEEPDVYRIWLPDEDSPGLAMARAFGDFCLKDFGLISTPQITYRKLSERDEFVVLATDGVWDVLSNKEVVKIVSSVPKQSDAARHLVQCAVRAWRRKHPTSKIDDCAAICLFLKLIPSSSRAKSFETPRSSTKSCELSFSESFRTARSEETIGLEAAEEEIYEECREHWNALEGVTRANSVLRLPRLASVLSWRKRSTNAGENED</sequence>
<protein>
    <recommendedName>
        <fullName evidence="1">protein-serine/threonine phosphatase</fullName>
        <ecNumber evidence="1">3.1.3.16</ecNumber>
    </recommendedName>
</protein>
<dbReference type="InterPro" id="IPR001932">
    <property type="entry name" value="PPM-type_phosphatase-like_dom"/>
</dbReference>
<dbReference type="Gene3D" id="3.60.40.10">
    <property type="entry name" value="PPM-type phosphatase domain"/>
    <property type="match status" value="1"/>
</dbReference>
<evidence type="ECO:0000256" key="4">
    <source>
        <dbReference type="ARBA" id="ARBA00047761"/>
    </source>
</evidence>
<feature type="compositionally biased region" description="Acidic residues" evidence="6">
    <location>
        <begin position="21"/>
        <end position="37"/>
    </location>
</feature>
<evidence type="ECO:0000256" key="2">
    <source>
        <dbReference type="ARBA" id="ARBA00022801"/>
    </source>
</evidence>
<keyword evidence="3" id="KW-0904">Protein phosphatase</keyword>
<evidence type="ECO:0000256" key="1">
    <source>
        <dbReference type="ARBA" id="ARBA00013081"/>
    </source>
</evidence>
<dbReference type="InterPro" id="IPR015655">
    <property type="entry name" value="PP2C"/>
</dbReference>
<evidence type="ECO:0000313" key="8">
    <source>
        <dbReference type="Proteomes" id="UP000515123"/>
    </source>
</evidence>